<proteinExistence type="predicted"/>
<feature type="signal peptide" evidence="2">
    <location>
        <begin position="1"/>
        <end position="21"/>
    </location>
</feature>
<feature type="transmembrane region" description="Helical" evidence="1">
    <location>
        <begin position="253"/>
        <end position="269"/>
    </location>
</feature>
<dbReference type="RefSeq" id="WP_071544707.1">
    <property type="nucleotide sequence ID" value="NZ_LKAQ01000004.1"/>
</dbReference>
<accession>A0A1J5N2X3</accession>
<feature type="domain" description="Ice-binding protein C-terminal" evidence="3">
    <location>
        <begin position="249"/>
        <end position="272"/>
    </location>
</feature>
<dbReference type="AlphaFoldDB" id="A0A1J5N2X3"/>
<dbReference type="EMBL" id="LKAQ01000004">
    <property type="protein sequence ID" value="OIQ49160.1"/>
    <property type="molecule type" value="Genomic_DNA"/>
</dbReference>
<evidence type="ECO:0000256" key="2">
    <source>
        <dbReference type="SAM" id="SignalP"/>
    </source>
</evidence>
<name>A0A1J5N2X3_9BACT</name>
<keyword evidence="1" id="KW-0812">Transmembrane</keyword>
<organism evidence="4 5">
    <name type="scientific">Pseudodesulfovibrio hydrargyri</name>
    <dbReference type="NCBI Taxonomy" id="2125990"/>
    <lineage>
        <taxon>Bacteria</taxon>
        <taxon>Pseudomonadati</taxon>
        <taxon>Thermodesulfobacteriota</taxon>
        <taxon>Desulfovibrionia</taxon>
        <taxon>Desulfovibrionales</taxon>
        <taxon>Desulfovibrionaceae</taxon>
    </lineage>
</organism>
<dbReference type="Proteomes" id="UP000181901">
    <property type="component" value="Unassembled WGS sequence"/>
</dbReference>
<evidence type="ECO:0000313" key="5">
    <source>
        <dbReference type="Proteomes" id="UP000181901"/>
    </source>
</evidence>
<keyword evidence="2" id="KW-0732">Signal</keyword>
<evidence type="ECO:0000256" key="1">
    <source>
        <dbReference type="SAM" id="Phobius"/>
    </source>
</evidence>
<keyword evidence="5" id="KW-1185">Reference proteome</keyword>
<gene>
    <name evidence="4" type="ORF">BerOc1_01084</name>
</gene>
<dbReference type="InterPro" id="IPR013424">
    <property type="entry name" value="Ice-binding_C"/>
</dbReference>
<protein>
    <submittedName>
        <fullName evidence="4">PEP-CTERM motif protein</fullName>
    </submittedName>
</protein>
<evidence type="ECO:0000313" key="4">
    <source>
        <dbReference type="EMBL" id="OIQ49160.1"/>
    </source>
</evidence>
<keyword evidence="1" id="KW-1133">Transmembrane helix</keyword>
<evidence type="ECO:0000259" key="3">
    <source>
        <dbReference type="Pfam" id="PF07589"/>
    </source>
</evidence>
<dbReference type="NCBIfam" id="TIGR02595">
    <property type="entry name" value="PEP_CTERM"/>
    <property type="match status" value="1"/>
</dbReference>
<dbReference type="Pfam" id="PF07589">
    <property type="entry name" value="PEP-CTERM"/>
    <property type="match status" value="1"/>
</dbReference>
<comment type="caution">
    <text evidence="4">The sequence shown here is derived from an EMBL/GenBank/DDBJ whole genome shotgun (WGS) entry which is preliminary data.</text>
</comment>
<keyword evidence="1" id="KW-0472">Membrane</keyword>
<feature type="chain" id="PRO_5009635513" evidence="2">
    <location>
        <begin position="22"/>
        <end position="276"/>
    </location>
</feature>
<sequence>MKKLFMHFALALAVLAMPAMAQADTIFGWNLDLGAYGTVNNIEFLSATGDGTIYQQLSSTPTPTNPGFGPGDAFDVVSLIYTVSYTPVGGTSTPLYLTKDSGATIDQLFFYSDNLTGIITGSSATDFSYEYTGGDIGMYIGNKDSIGTATMLATLSLTTGIGDARTSTPGDGTYEQSDTDITALFDANPLETLISFTPTDAGLAAAYPWLDTFLKFDFDNALRAIAPGSGAGGTTVFEVGSDARITLVATPEPSTFLILGFGLLGLVGFRRKFKKA</sequence>
<reference evidence="4 5" key="1">
    <citation type="submission" date="2015-09" db="EMBL/GenBank/DDBJ databases">
        <title>Genome of Desulfovibrio dechloracetivorans BerOc1, a mercury methylating strain isolated from highly hydrocarbons and metals contaminated coastal sediments.</title>
        <authorList>
            <person name="Goni Urriza M."/>
            <person name="Gassie C."/>
            <person name="Bouchez O."/>
            <person name="Klopp C."/>
            <person name="Ranchou-Peyruse A."/>
            <person name="Remy G."/>
        </authorList>
    </citation>
    <scope>NUCLEOTIDE SEQUENCE [LARGE SCALE GENOMIC DNA]</scope>
    <source>
        <strain evidence="4 5">BerOc1</strain>
    </source>
</reference>